<evidence type="ECO:0000259" key="3">
    <source>
        <dbReference type="Pfam" id="PF01210"/>
    </source>
</evidence>
<comment type="caution">
    <text evidence="5">The sequence shown here is derived from an EMBL/GenBank/DDBJ whole genome shotgun (WGS) entry which is preliminary data.</text>
</comment>
<organism evidence="5 6">
    <name type="scientific">Balaenoptera physalus</name>
    <name type="common">Fin whale</name>
    <name type="synonym">Balaena physalus</name>
    <dbReference type="NCBI Taxonomy" id="9770"/>
    <lineage>
        <taxon>Eukaryota</taxon>
        <taxon>Metazoa</taxon>
        <taxon>Chordata</taxon>
        <taxon>Craniata</taxon>
        <taxon>Vertebrata</taxon>
        <taxon>Euteleostomi</taxon>
        <taxon>Mammalia</taxon>
        <taxon>Eutheria</taxon>
        <taxon>Laurasiatheria</taxon>
        <taxon>Artiodactyla</taxon>
        <taxon>Whippomorpha</taxon>
        <taxon>Cetacea</taxon>
        <taxon>Mysticeti</taxon>
        <taxon>Balaenopteridae</taxon>
        <taxon>Balaenoptera</taxon>
    </lineage>
</organism>
<name>A0A643C990_BALPH</name>
<dbReference type="InterPro" id="IPR008927">
    <property type="entry name" value="6-PGluconate_DH-like_C_sf"/>
</dbReference>
<dbReference type="SUPFAM" id="SSF51735">
    <property type="entry name" value="NAD(P)-binding Rossmann-fold domains"/>
    <property type="match status" value="1"/>
</dbReference>
<protein>
    <recommendedName>
        <fullName evidence="7">Glycerol-3-phosphate dehydrogenase (NAD(+))</fullName>
    </recommendedName>
</protein>
<dbReference type="GO" id="GO:0016616">
    <property type="term" value="F:oxidoreductase activity, acting on the CH-OH group of donors, NAD or NADP as acceptor"/>
    <property type="evidence" value="ECO:0007669"/>
    <property type="project" value="InterPro"/>
</dbReference>
<evidence type="ECO:0000313" key="6">
    <source>
        <dbReference type="Proteomes" id="UP000437017"/>
    </source>
</evidence>
<dbReference type="FunFam" id="1.10.1040.10:FF:000084">
    <property type="entry name" value="Glycerol-3-phosphate dehydrogenase [NAD(+)], cytoplasmic"/>
    <property type="match status" value="1"/>
</dbReference>
<dbReference type="GO" id="GO:0005829">
    <property type="term" value="C:cytosol"/>
    <property type="evidence" value="ECO:0007669"/>
    <property type="project" value="TreeGrafter"/>
</dbReference>
<feature type="domain" description="Glycerol-3-phosphate dehydrogenase NAD-dependent N-terminal" evidence="3">
    <location>
        <begin position="192"/>
        <end position="238"/>
    </location>
</feature>
<gene>
    <name evidence="5" type="ORF">E2I00_008630</name>
</gene>
<sequence length="428" mass="46756">MIVEIHLDAKVILFEAFFLYLVHSGQRTGGDSLDCGNSTATKRAFKKCQIVAHCDPLREFNLTARGSNTHGKRASENKVWVPVFKGYSAESDNFIFKTPKFSKSSKVAGTPDVINNNTQCLAKSWLLNKGSSAAPGGKKEGSVVTEPQTLLVSWGEDHEEASPAKPVGDGDAARVQVSPSLELSDLRRKEKVAVANLSEAVQDADLLVFVIPHQFIHRICEEITGRVAKDALGITLIKLGALDFFGSKVMENGLLFKELLQTPNFRITVVDDADTVEVCGALKNIVAVGAGFCDGLRCGDNTKAAVIRLGLMEMIAFARFFCKGQVSTATFLESCGVADLITTCYGGRNRRVAEAFARTGKTIEELEKEMLNGQKLQGPQTSAEVYRILKKKGLLDKFPLFTAVYQICYEGRPVQEMLSCLQSHPEHT</sequence>
<evidence type="ECO:0000256" key="1">
    <source>
        <dbReference type="ARBA" id="ARBA00004496"/>
    </source>
</evidence>
<dbReference type="Proteomes" id="UP000437017">
    <property type="component" value="Unassembled WGS sequence"/>
</dbReference>
<dbReference type="OrthoDB" id="10263760at2759"/>
<dbReference type="GO" id="GO:0005975">
    <property type="term" value="P:carbohydrate metabolic process"/>
    <property type="evidence" value="ECO:0007669"/>
    <property type="project" value="InterPro"/>
</dbReference>
<evidence type="ECO:0000313" key="5">
    <source>
        <dbReference type="EMBL" id="KAB0396662.1"/>
    </source>
</evidence>
<dbReference type="InterPro" id="IPR011128">
    <property type="entry name" value="G3P_DH_NAD-dep_N"/>
</dbReference>
<dbReference type="Gene3D" id="3.40.50.720">
    <property type="entry name" value="NAD(P)-binding Rossmann-like Domain"/>
    <property type="match status" value="1"/>
</dbReference>
<keyword evidence="6" id="KW-1185">Reference proteome</keyword>
<accession>A0A643C990</accession>
<dbReference type="Pfam" id="PF01210">
    <property type="entry name" value="NAD_Gly3P_dh_N"/>
    <property type="match status" value="1"/>
</dbReference>
<dbReference type="InterPro" id="IPR006109">
    <property type="entry name" value="G3P_DH_NAD-dep_C"/>
</dbReference>
<dbReference type="PANTHER" id="PTHR11728:SF7">
    <property type="entry name" value="GLYCEROL-3-PHOSPHATE DEHYDROGENASE 1-LIKE PROTEIN"/>
    <property type="match status" value="1"/>
</dbReference>
<evidence type="ECO:0000256" key="2">
    <source>
        <dbReference type="ARBA" id="ARBA00023002"/>
    </source>
</evidence>
<dbReference type="PANTHER" id="PTHR11728">
    <property type="entry name" value="GLYCEROL-3-PHOSPHATE DEHYDROGENASE"/>
    <property type="match status" value="1"/>
</dbReference>
<dbReference type="Gene3D" id="1.10.1040.10">
    <property type="entry name" value="N-(1-d-carboxylethyl)-l-norvaline Dehydrogenase, domain 2"/>
    <property type="match status" value="1"/>
</dbReference>
<dbReference type="GO" id="GO:0051287">
    <property type="term" value="F:NAD binding"/>
    <property type="evidence" value="ECO:0007669"/>
    <property type="project" value="InterPro"/>
</dbReference>
<dbReference type="Pfam" id="PF07479">
    <property type="entry name" value="NAD_Gly3P_dh_C"/>
    <property type="match status" value="1"/>
</dbReference>
<dbReference type="AlphaFoldDB" id="A0A643C990"/>
<dbReference type="GO" id="GO:0046168">
    <property type="term" value="P:glycerol-3-phosphate catabolic process"/>
    <property type="evidence" value="ECO:0007669"/>
    <property type="project" value="InterPro"/>
</dbReference>
<feature type="domain" description="Glycerol-3-phosphate dehydrogenase NAD-dependent C-terminal" evidence="4">
    <location>
        <begin position="272"/>
        <end position="418"/>
    </location>
</feature>
<dbReference type="InterPro" id="IPR013328">
    <property type="entry name" value="6PGD_dom2"/>
</dbReference>
<evidence type="ECO:0000259" key="4">
    <source>
        <dbReference type="Pfam" id="PF07479"/>
    </source>
</evidence>
<dbReference type="SUPFAM" id="SSF48179">
    <property type="entry name" value="6-phosphogluconate dehydrogenase C-terminal domain-like"/>
    <property type="match status" value="1"/>
</dbReference>
<proteinExistence type="predicted"/>
<reference evidence="5 6" key="1">
    <citation type="journal article" date="2019" name="PLoS ONE">
        <title>Genomic analyses reveal an absence of contemporary introgressive admixture between fin whales and blue whales, despite known hybrids.</title>
        <authorList>
            <person name="Westbury M.V."/>
            <person name="Petersen B."/>
            <person name="Lorenzen E.D."/>
        </authorList>
    </citation>
    <scope>NUCLEOTIDE SEQUENCE [LARGE SCALE GENOMIC DNA]</scope>
    <source>
        <strain evidence="5">FinWhale-01</strain>
    </source>
</reference>
<comment type="subcellular location">
    <subcellularLocation>
        <location evidence="1">Cytoplasm</location>
    </subcellularLocation>
</comment>
<evidence type="ECO:0008006" key="7">
    <source>
        <dbReference type="Google" id="ProtNLM"/>
    </source>
</evidence>
<dbReference type="EMBL" id="SGJD01002115">
    <property type="protein sequence ID" value="KAB0396662.1"/>
    <property type="molecule type" value="Genomic_DNA"/>
</dbReference>
<dbReference type="InterPro" id="IPR036291">
    <property type="entry name" value="NAD(P)-bd_dom_sf"/>
</dbReference>
<keyword evidence="2" id="KW-0560">Oxidoreductase</keyword>